<sequence length="305" mass="35648">MTKHNLNQATNSSDISSDSDDQPIALLKDQVSHEGTVLRQAPNHQTTRKKPLKTLVNKESKNKSFYQKAYRKLKIPKRFVLYPEVTRDFEFRKEERRIAQENFEKKIGPQPPDTTIYKRKPTPEEIKQAYNQVKDSFDLYDHGHVTVFDNSNPKVKDKIIAAIHFTDLTKLTPLQIGDINFLCKFLQDSKRFVNLVSSPSRLCGGKMWTIGWRKLMTKLEIVGMYRNRDAIKKNKKDYLLFLDDAERAGQIVWDLFHPVGNIALEKNQQFMIEHNIPWFYEAEFPNEKSKPSKEFFSSNLTFTSN</sequence>
<feature type="domain" description="Tet-like 2OG-Fe(II) oxygenase" evidence="2">
    <location>
        <begin position="174"/>
        <end position="305"/>
    </location>
</feature>
<feature type="compositionally biased region" description="Polar residues" evidence="1">
    <location>
        <begin position="1"/>
        <end position="11"/>
    </location>
</feature>
<proteinExistence type="predicted"/>
<feature type="region of interest" description="Disordered" evidence="1">
    <location>
        <begin position="31"/>
        <end position="50"/>
    </location>
</feature>
<feature type="region of interest" description="Disordered" evidence="1">
    <location>
        <begin position="1"/>
        <end position="24"/>
    </location>
</feature>
<keyword evidence="4" id="KW-1185">Reference proteome</keyword>
<accession>A0A5B0PZX8</accession>
<evidence type="ECO:0000256" key="1">
    <source>
        <dbReference type="SAM" id="MobiDB-lite"/>
    </source>
</evidence>
<gene>
    <name evidence="3" type="ORF">PGT21_035392</name>
</gene>
<evidence type="ECO:0000313" key="3">
    <source>
        <dbReference type="EMBL" id="KAA1106478.1"/>
    </source>
</evidence>
<dbReference type="InterPro" id="IPR046798">
    <property type="entry name" value="2OG-FeII_Oxy_6"/>
</dbReference>
<protein>
    <recommendedName>
        <fullName evidence="2">Tet-like 2OG-Fe(II) oxygenase domain-containing protein</fullName>
    </recommendedName>
</protein>
<evidence type="ECO:0000313" key="4">
    <source>
        <dbReference type="Proteomes" id="UP000324748"/>
    </source>
</evidence>
<reference evidence="3 4" key="1">
    <citation type="submission" date="2019-05" db="EMBL/GenBank/DDBJ databases">
        <title>Emergence of the Ug99 lineage of the wheat stem rust pathogen through somatic hybridization.</title>
        <authorList>
            <person name="Li F."/>
            <person name="Upadhyaya N.M."/>
            <person name="Sperschneider J."/>
            <person name="Matny O."/>
            <person name="Nguyen-Phuc H."/>
            <person name="Mago R."/>
            <person name="Raley C."/>
            <person name="Miller M.E."/>
            <person name="Silverstein K.A.T."/>
            <person name="Henningsen E."/>
            <person name="Hirsch C.D."/>
            <person name="Visser B."/>
            <person name="Pretorius Z.A."/>
            <person name="Steffenson B.J."/>
            <person name="Schwessinger B."/>
            <person name="Dodds P.N."/>
            <person name="Figueroa M."/>
        </authorList>
    </citation>
    <scope>NUCLEOTIDE SEQUENCE [LARGE SCALE GENOMIC DNA]</scope>
    <source>
        <strain evidence="3">21-0</strain>
    </source>
</reference>
<evidence type="ECO:0000259" key="2">
    <source>
        <dbReference type="Pfam" id="PF20515"/>
    </source>
</evidence>
<name>A0A5B0PZX8_PUCGR</name>
<comment type="caution">
    <text evidence="3">The sequence shown here is derived from an EMBL/GenBank/DDBJ whole genome shotgun (WGS) entry which is preliminary data.</text>
</comment>
<organism evidence="3 4">
    <name type="scientific">Puccinia graminis f. sp. tritici</name>
    <dbReference type="NCBI Taxonomy" id="56615"/>
    <lineage>
        <taxon>Eukaryota</taxon>
        <taxon>Fungi</taxon>
        <taxon>Dikarya</taxon>
        <taxon>Basidiomycota</taxon>
        <taxon>Pucciniomycotina</taxon>
        <taxon>Pucciniomycetes</taxon>
        <taxon>Pucciniales</taxon>
        <taxon>Pucciniaceae</taxon>
        <taxon>Puccinia</taxon>
    </lineage>
</organism>
<dbReference type="Pfam" id="PF20515">
    <property type="entry name" value="2OG-FeII_Oxy_6"/>
    <property type="match status" value="1"/>
</dbReference>
<dbReference type="EMBL" id="VSWC01000040">
    <property type="protein sequence ID" value="KAA1106478.1"/>
    <property type="molecule type" value="Genomic_DNA"/>
</dbReference>
<dbReference type="Proteomes" id="UP000324748">
    <property type="component" value="Unassembled WGS sequence"/>
</dbReference>
<dbReference type="OrthoDB" id="2505311at2759"/>
<dbReference type="AlphaFoldDB" id="A0A5B0PZX8"/>